<dbReference type="PROSITE" id="PS51257">
    <property type="entry name" value="PROKAR_LIPOPROTEIN"/>
    <property type="match status" value="1"/>
</dbReference>
<dbReference type="PANTHER" id="PTHR10900">
    <property type="entry name" value="PERIOSTIN-RELATED"/>
    <property type="match status" value="1"/>
</dbReference>
<dbReference type="SUPFAM" id="SSF82153">
    <property type="entry name" value="FAS1 domain"/>
    <property type="match status" value="2"/>
</dbReference>
<dbReference type="Pfam" id="PF02469">
    <property type="entry name" value="Fasciclin"/>
    <property type="match status" value="2"/>
</dbReference>
<evidence type="ECO:0000313" key="2">
    <source>
        <dbReference type="EMBL" id="RKE52625.1"/>
    </source>
</evidence>
<dbReference type="Proteomes" id="UP000286246">
    <property type="component" value="Unassembled WGS sequence"/>
</dbReference>
<organism evidence="2 3">
    <name type="scientific">Sphingobacterium detergens</name>
    <dbReference type="NCBI Taxonomy" id="1145106"/>
    <lineage>
        <taxon>Bacteria</taxon>
        <taxon>Pseudomonadati</taxon>
        <taxon>Bacteroidota</taxon>
        <taxon>Sphingobacteriia</taxon>
        <taxon>Sphingobacteriales</taxon>
        <taxon>Sphingobacteriaceae</taxon>
        <taxon>Sphingobacterium</taxon>
    </lineage>
</organism>
<reference evidence="2 3" key="1">
    <citation type="submission" date="2018-09" db="EMBL/GenBank/DDBJ databases">
        <title>Genomic Encyclopedia of Type Strains, Phase III (KMG-III): the genomes of soil and plant-associated and newly described type strains.</title>
        <authorList>
            <person name="Whitman W."/>
        </authorList>
    </citation>
    <scope>NUCLEOTIDE SEQUENCE [LARGE SCALE GENOMIC DNA]</scope>
    <source>
        <strain evidence="2 3">CECT 7938</strain>
    </source>
</reference>
<dbReference type="InterPro" id="IPR050904">
    <property type="entry name" value="Adhesion/Biosynth-related"/>
</dbReference>
<name>A0A420B7N4_SPHD1</name>
<dbReference type="GO" id="GO:0031012">
    <property type="term" value="C:extracellular matrix"/>
    <property type="evidence" value="ECO:0007669"/>
    <property type="project" value="TreeGrafter"/>
</dbReference>
<comment type="caution">
    <text evidence="2">The sequence shown here is derived from an EMBL/GenBank/DDBJ whole genome shotgun (WGS) entry which is preliminary data.</text>
</comment>
<dbReference type="GO" id="GO:0050839">
    <property type="term" value="F:cell adhesion molecule binding"/>
    <property type="evidence" value="ECO:0007669"/>
    <property type="project" value="TreeGrafter"/>
</dbReference>
<evidence type="ECO:0000313" key="3">
    <source>
        <dbReference type="Proteomes" id="UP000286246"/>
    </source>
</evidence>
<accession>A0A420B7N4</accession>
<gene>
    <name evidence="2" type="ORF">DFQ12_2867</name>
</gene>
<dbReference type="AlphaFoldDB" id="A0A420B7N4"/>
<dbReference type="SMART" id="SM00554">
    <property type="entry name" value="FAS1"/>
    <property type="match status" value="1"/>
</dbReference>
<keyword evidence="3" id="KW-1185">Reference proteome</keyword>
<evidence type="ECO:0000259" key="1">
    <source>
        <dbReference type="PROSITE" id="PS50213"/>
    </source>
</evidence>
<protein>
    <submittedName>
        <fullName evidence="2">Putative surface protein with fasciclin (FAS1) repeats</fullName>
    </submittedName>
</protein>
<dbReference type="PROSITE" id="PS50213">
    <property type="entry name" value="FAS1"/>
    <property type="match status" value="2"/>
</dbReference>
<dbReference type="EMBL" id="RAPY01000002">
    <property type="protein sequence ID" value="RKE52625.1"/>
    <property type="molecule type" value="Genomic_DNA"/>
</dbReference>
<dbReference type="GO" id="GO:0005615">
    <property type="term" value="C:extracellular space"/>
    <property type="evidence" value="ECO:0007669"/>
    <property type="project" value="TreeGrafter"/>
</dbReference>
<feature type="domain" description="FAS1" evidence="1">
    <location>
        <begin position="196"/>
        <end position="360"/>
    </location>
</feature>
<proteinExistence type="predicted"/>
<sequence>MNRTNNCEIKYKMSQMKCLGCFFVCLFISILQSCKHDNLTMPVPNENIRPAADFIHNNYEMRLFDAALQKTGMTAELNGEGPFTVLVPNDLAFNEIGIFRPTDFDKMNKDSLRRIIAYHILPRRLYLRDIPSNSVDFRYATREGSELYASLGSLMPGATAPTNALFFSGAKAIRKDVVLSNGVLHVLNKLMKPQFEKNIQEWLSDKKEYMVFVAGLKKFGLWDQLAKKGPFTVFAPTNEALEKRGVTMSFLEGANPEQYIGEVLFGAYIMYDKHFFISDSQVFNIINSNGSYKYHLKDKVHYMEYFADEAYPTWKLSYNMRLRSNDMFNSIILADITYSVAARMDYLCSNGVVHDLDKGLVSPDQAIKKEENEK</sequence>
<dbReference type="Gene3D" id="2.30.180.10">
    <property type="entry name" value="FAS1 domain"/>
    <property type="match status" value="2"/>
</dbReference>
<dbReference type="GO" id="GO:0007155">
    <property type="term" value="P:cell adhesion"/>
    <property type="evidence" value="ECO:0007669"/>
    <property type="project" value="TreeGrafter"/>
</dbReference>
<dbReference type="OrthoDB" id="1144324at2"/>
<dbReference type="GO" id="GO:0030198">
    <property type="term" value="P:extracellular matrix organization"/>
    <property type="evidence" value="ECO:0007669"/>
    <property type="project" value="TreeGrafter"/>
</dbReference>
<feature type="domain" description="FAS1" evidence="1">
    <location>
        <begin position="48"/>
        <end position="191"/>
    </location>
</feature>
<dbReference type="InterPro" id="IPR036378">
    <property type="entry name" value="FAS1_dom_sf"/>
</dbReference>
<dbReference type="PANTHER" id="PTHR10900:SF77">
    <property type="entry name" value="FI19380P1"/>
    <property type="match status" value="1"/>
</dbReference>
<dbReference type="InterPro" id="IPR000782">
    <property type="entry name" value="FAS1_domain"/>
</dbReference>